<protein>
    <submittedName>
        <fullName evidence="2">Uncharacterized protein</fullName>
    </submittedName>
</protein>
<feature type="region of interest" description="Disordered" evidence="1">
    <location>
        <begin position="105"/>
        <end position="161"/>
    </location>
</feature>
<dbReference type="PANTHER" id="PTHR28674">
    <property type="entry name" value="SIMILAR TO DNA SEGMENT, CHR 10, WAYNE STATE UNIVERSITY 102,-EXPRESSED"/>
    <property type="match status" value="1"/>
</dbReference>
<reference evidence="3" key="1">
    <citation type="submission" date="2017-01" db="EMBL/GenBank/DDBJ databases">
        <title>Comparative genomics of anhydrobiosis in the tardigrade Hypsibius dujardini.</title>
        <authorList>
            <person name="Yoshida Y."/>
            <person name="Koutsovoulos G."/>
            <person name="Laetsch D."/>
            <person name="Stevens L."/>
            <person name="Kumar S."/>
            <person name="Horikawa D."/>
            <person name="Ishino K."/>
            <person name="Komine S."/>
            <person name="Tomita M."/>
            <person name="Blaxter M."/>
            <person name="Arakawa K."/>
        </authorList>
    </citation>
    <scope>NUCLEOTIDE SEQUENCE [LARGE SCALE GENOMIC DNA]</scope>
    <source>
        <strain evidence="3">Z151</strain>
    </source>
</reference>
<dbReference type="GO" id="GO:0062064">
    <property type="term" value="F:box C/D methylation guide snoRNP complex binding"/>
    <property type="evidence" value="ECO:0007669"/>
    <property type="project" value="TreeGrafter"/>
</dbReference>
<gene>
    <name evidence="2" type="ORF">BV898_09562</name>
</gene>
<dbReference type="EMBL" id="MTYJ01000076">
    <property type="protein sequence ID" value="OQV16253.1"/>
    <property type="molecule type" value="Genomic_DNA"/>
</dbReference>
<evidence type="ECO:0000256" key="1">
    <source>
        <dbReference type="SAM" id="MobiDB-lite"/>
    </source>
</evidence>
<dbReference type="InterPro" id="IPR027921">
    <property type="entry name" value="NOPCHAP1"/>
</dbReference>
<dbReference type="OrthoDB" id="1112980at2759"/>
<proteinExistence type="predicted"/>
<dbReference type="Pfam" id="PF15370">
    <property type="entry name" value="NOPCHAP1"/>
    <property type="match status" value="1"/>
</dbReference>
<evidence type="ECO:0000313" key="2">
    <source>
        <dbReference type="EMBL" id="OQV16253.1"/>
    </source>
</evidence>
<sequence>MAQNGEPSGSSAETLEITSDSPFPSMLLLKKNPPVKDAAACSAEMARFRQNGSSVLQRIKDFIPEMKESQTALQQKVLACNDPEELDIEHVEEGSTAVEFNLALFEQGDSDTDDSSSDSSDSDSSLGHGSLRTGSTAQTKPKISLCEDEDQASQPVEPPSI</sequence>
<dbReference type="GO" id="GO:0000492">
    <property type="term" value="P:box C/D snoRNP assembly"/>
    <property type="evidence" value="ECO:0007669"/>
    <property type="project" value="InterPro"/>
</dbReference>
<accession>A0A1W0WMA5</accession>
<name>A0A1W0WMA5_HYPEX</name>
<dbReference type="AlphaFoldDB" id="A0A1W0WMA5"/>
<feature type="region of interest" description="Disordered" evidence="1">
    <location>
        <begin position="1"/>
        <end position="29"/>
    </location>
</feature>
<dbReference type="PANTHER" id="PTHR28674:SF1">
    <property type="entry name" value="NOP PROTEIN CHAPERONE 1"/>
    <property type="match status" value="1"/>
</dbReference>
<comment type="caution">
    <text evidence="2">The sequence shown here is derived from an EMBL/GenBank/DDBJ whole genome shotgun (WGS) entry which is preliminary data.</text>
</comment>
<keyword evidence="3" id="KW-1185">Reference proteome</keyword>
<organism evidence="2 3">
    <name type="scientific">Hypsibius exemplaris</name>
    <name type="common">Freshwater tardigrade</name>
    <dbReference type="NCBI Taxonomy" id="2072580"/>
    <lineage>
        <taxon>Eukaryota</taxon>
        <taxon>Metazoa</taxon>
        <taxon>Ecdysozoa</taxon>
        <taxon>Tardigrada</taxon>
        <taxon>Eutardigrada</taxon>
        <taxon>Parachela</taxon>
        <taxon>Hypsibioidea</taxon>
        <taxon>Hypsibiidae</taxon>
        <taxon>Hypsibius</taxon>
    </lineage>
</organism>
<feature type="compositionally biased region" description="Polar residues" evidence="1">
    <location>
        <begin position="132"/>
        <end position="141"/>
    </location>
</feature>
<dbReference type="Proteomes" id="UP000192578">
    <property type="component" value="Unassembled WGS sequence"/>
</dbReference>
<evidence type="ECO:0000313" key="3">
    <source>
        <dbReference type="Proteomes" id="UP000192578"/>
    </source>
</evidence>
<feature type="compositionally biased region" description="Polar residues" evidence="1">
    <location>
        <begin position="1"/>
        <end position="22"/>
    </location>
</feature>